<evidence type="ECO:0000256" key="2">
    <source>
        <dbReference type="ARBA" id="ARBA00022692"/>
    </source>
</evidence>
<comment type="subcellular location">
    <subcellularLocation>
        <location evidence="1">Membrane</location>
        <topology evidence="1">Multi-pass membrane protein</topology>
    </subcellularLocation>
</comment>
<dbReference type="GO" id="GO:0016020">
    <property type="term" value="C:membrane"/>
    <property type="evidence" value="ECO:0007669"/>
    <property type="project" value="UniProtKB-SubCell"/>
</dbReference>
<dbReference type="PANTHER" id="PTHR21676:SF6">
    <property type="entry name" value="PROTEIN STUM"/>
    <property type="match status" value="1"/>
</dbReference>
<gene>
    <name evidence="7" type="ORF">FSP39_017105</name>
</gene>
<dbReference type="Pfam" id="PF15795">
    <property type="entry name" value="Spec3"/>
    <property type="match status" value="1"/>
</dbReference>
<name>A0AA88Y0I8_PINIB</name>
<organism evidence="7 8">
    <name type="scientific">Pinctada imbricata</name>
    <name type="common">Atlantic pearl-oyster</name>
    <name type="synonym">Pinctada martensii</name>
    <dbReference type="NCBI Taxonomy" id="66713"/>
    <lineage>
        <taxon>Eukaryota</taxon>
        <taxon>Metazoa</taxon>
        <taxon>Spiralia</taxon>
        <taxon>Lophotrochozoa</taxon>
        <taxon>Mollusca</taxon>
        <taxon>Bivalvia</taxon>
        <taxon>Autobranchia</taxon>
        <taxon>Pteriomorphia</taxon>
        <taxon>Pterioida</taxon>
        <taxon>Pterioidea</taxon>
        <taxon>Pteriidae</taxon>
        <taxon>Pinctada</taxon>
    </lineage>
</organism>
<dbReference type="GO" id="GO:0042330">
    <property type="term" value="P:taxis"/>
    <property type="evidence" value="ECO:0007669"/>
    <property type="project" value="TreeGrafter"/>
</dbReference>
<dbReference type="PANTHER" id="PTHR21676">
    <property type="entry name" value="PROTEIN STUM"/>
    <property type="match status" value="1"/>
</dbReference>
<feature type="region of interest" description="Disordered" evidence="5">
    <location>
        <begin position="1"/>
        <end position="63"/>
    </location>
</feature>
<evidence type="ECO:0000256" key="5">
    <source>
        <dbReference type="SAM" id="MobiDB-lite"/>
    </source>
</evidence>
<proteinExistence type="predicted"/>
<keyword evidence="8" id="KW-1185">Reference proteome</keyword>
<feature type="compositionally biased region" description="Basic and acidic residues" evidence="5">
    <location>
        <begin position="174"/>
        <end position="207"/>
    </location>
</feature>
<feature type="transmembrane region" description="Helical" evidence="6">
    <location>
        <begin position="74"/>
        <end position="101"/>
    </location>
</feature>
<dbReference type="GO" id="GO:0050954">
    <property type="term" value="P:sensory perception of mechanical stimulus"/>
    <property type="evidence" value="ECO:0007669"/>
    <property type="project" value="TreeGrafter"/>
</dbReference>
<comment type="caution">
    <text evidence="7">The sequence shown here is derived from an EMBL/GenBank/DDBJ whole genome shotgun (WGS) entry which is preliminary data.</text>
</comment>
<evidence type="ECO:0000256" key="6">
    <source>
        <dbReference type="SAM" id="Phobius"/>
    </source>
</evidence>
<feature type="compositionally biased region" description="Polar residues" evidence="5">
    <location>
        <begin position="1"/>
        <end position="12"/>
    </location>
</feature>
<reference evidence="7" key="1">
    <citation type="submission" date="2019-08" db="EMBL/GenBank/DDBJ databases">
        <title>The improved chromosome-level genome for the pearl oyster Pinctada fucata martensii using PacBio sequencing and Hi-C.</title>
        <authorList>
            <person name="Zheng Z."/>
        </authorList>
    </citation>
    <scope>NUCLEOTIDE SEQUENCE</scope>
    <source>
        <strain evidence="7">ZZ-2019</strain>
        <tissue evidence="7">Adductor muscle</tissue>
    </source>
</reference>
<evidence type="ECO:0000256" key="1">
    <source>
        <dbReference type="ARBA" id="ARBA00004141"/>
    </source>
</evidence>
<evidence type="ECO:0008006" key="9">
    <source>
        <dbReference type="Google" id="ProtNLM"/>
    </source>
</evidence>
<sequence length="317" mass="35670">MQVVVYSSGSTPTPSPRLHRKQYQGYGRPVLPGYSLPPPHHSHSHSHRSPQRDRTLSDEDSSLRDSIPAMSKPLAITCLICNIILPGLGTFISGLSVLCCSRIRFKESTKSRVLLVNTWVAFLQFVTSFILLLGWIWSIVWGTNFLSFTDEYYKIVRKEKEAEAPDKPPQSTAKENRSPKPRPKETREENLSRTPLREPRHSPRIERNGAVTANNHSESSLLRPVTSSNDSQDQQIIVLQELPVNHVEKPIPGSQPIMNARTRHQKILRRQMSDNQLSPFNLTQEQLEDIVIHAAPITRGRSEGNLAPTPGSSTAEK</sequence>
<dbReference type="InterPro" id="IPR026673">
    <property type="entry name" value="SPEC3/Stum"/>
</dbReference>
<protein>
    <recommendedName>
        <fullName evidence="9">Protein SPEC3</fullName>
    </recommendedName>
</protein>
<keyword evidence="3 6" id="KW-1133">Transmembrane helix</keyword>
<evidence type="ECO:0000313" key="7">
    <source>
        <dbReference type="EMBL" id="KAK3093546.1"/>
    </source>
</evidence>
<keyword evidence="2 6" id="KW-0812">Transmembrane</keyword>
<keyword evidence="4 6" id="KW-0472">Membrane</keyword>
<evidence type="ECO:0000256" key="3">
    <source>
        <dbReference type="ARBA" id="ARBA00022989"/>
    </source>
</evidence>
<feature type="compositionally biased region" description="Polar residues" evidence="5">
    <location>
        <begin position="211"/>
        <end position="229"/>
    </location>
</feature>
<feature type="region of interest" description="Disordered" evidence="5">
    <location>
        <begin position="161"/>
        <end position="229"/>
    </location>
</feature>
<dbReference type="GO" id="GO:0071683">
    <property type="term" value="C:sensory dendrite"/>
    <property type="evidence" value="ECO:0007669"/>
    <property type="project" value="TreeGrafter"/>
</dbReference>
<dbReference type="AlphaFoldDB" id="A0AA88Y0I8"/>
<feature type="transmembrane region" description="Helical" evidence="6">
    <location>
        <begin position="113"/>
        <end position="137"/>
    </location>
</feature>
<evidence type="ECO:0000256" key="4">
    <source>
        <dbReference type="ARBA" id="ARBA00023136"/>
    </source>
</evidence>
<dbReference type="GO" id="GO:0019230">
    <property type="term" value="P:proprioception"/>
    <property type="evidence" value="ECO:0007669"/>
    <property type="project" value="TreeGrafter"/>
</dbReference>
<feature type="compositionally biased region" description="Basic residues" evidence="5">
    <location>
        <begin position="40"/>
        <end position="49"/>
    </location>
</feature>
<accession>A0AA88Y0I8</accession>
<dbReference type="Proteomes" id="UP001186944">
    <property type="component" value="Unassembled WGS sequence"/>
</dbReference>
<dbReference type="EMBL" id="VSWD01000009">
    <property type="protein sequence ID" value="KAK3093546.1"/>
    <property type="molecule type" value="Genomic_DNA"/>
</dbReference>
<feature type="compositionally biased region" description="Basic and acidic residues" evidence="5">
    <location>
        <begin position="50"/>
        <end position="63"/>
    </location>
</feature>
<evidence type="ECO:0000313" key="8">
    <source>
        <dbReference type="Proteomes" id="UP001186944"/>
    </source>
</evidence>